<reference evidence="2 3" key="1">
    <citation type="submission" date="2019-12" db="EMBL/GenBank/DDBJ databases">
        <title>Genomic-based taxomic classification of the family Erythrobacteraceae.</title>
        <authorList>
            <person name="Xu L."/>
        </authorList>
    </citation>
    <scope>NUCLEOTIDE SEQUENCE [LARGE SCALE GENOMIC DNA]</scope>
    <source>
        <strain evidence="2 3">MCCC 1K02066</strain>
    </source>
</reference>
<sequence length="281" mass="29842">MERTKRIWLVANDASGSNDEQAREELEQCCGNAGFHVERMVGFPAEDLPDAAALDAAGIELLAVFAGDGTTNAVIGNLAGWGGAVLVLPGGTMNLLYHRLHGERTFDEVIHMAAAGRAARRRPGVIRCGRGTAYVDLLAGPGTSWYEVREAMRESDVLGVAESAANAIGETLATAGIVCRDPALGREEGYPLVMLTPEDEGIRVSGYYAETIGDYLKEGMALLARRFRDGPHDDLGTAGQVTLESSDGGSYGILMDGEKVESPAAEVFRLVPCEVDLLATE</sequence>
<dbReference type="RefSeq" id="WP_160745068.1">
    <property type="nucleotide sequence ID" value="NZ_WTYK01000001.1"/>
</dbReference>
<gene>
    <name evidence="2" type="ORF">GRI75_00975</name>
</gene>
<accession>A0A6I4UST7</accession>
<dbReference type="AlphaFoldDB" id="A0A6I4UST7"/>
<comment type="caution">
    <text evidence="2">The sequence shown here is derived from an EMBL/GenBank/DDBJ whole genome shotgun (WGS) entry which is preliminary data.</text>
</comment>
<dbReference type="PROSITE" id="PS50146">
    <property type="entry name" value="DAGK"/>
    <property type="match status" value="1"/>
</dbReference>
<organism evidence="2 3">
    <name type="scientific">Croceibacterium soli</name>
    <dbReference type="NCBI Taxonomy" id="1739690"/>
    <lineage>
        <taxon>Bacteria</taxon>
        <taxon>Pseudomonadati</taxon>
        <taxon>Pseudomonadota</taxon>
        <taxon>Alphaproteobacteria</taxon>
        <taxon>Sphingomonadales</taxon>
        <taxon>Erythrobacteraceae</taxon>
        <taxon>Croceibacterium</taxon>
    </lineage>
</organism>
<evidence type="ECO:0000313" key="3">
    <source>
        <dbReference type="Proteomes" id="UP000469159"/>
    </source>
</evidence>
<protein>
    <submittedName>
        <fullName evidence="2">Diacylglycerol kinase</fullName>
    </submittedName>
</protein>
<proteinExistence type="predicted"/>
<dbReference type="OrthoDB" id="7199213at2"/>
<evidence type="ECO:0000259" key="1">
    <source>
        <dbReference type="PROSITE" id="PS50146"/>
    </source>
</evidence>
<dbReference type="SUPFAM" id="SSF111331">
    <property type="entry name" value="NAD kinase/diacylglycerol kinase-like"/>
    <property type="match status" value="1"/>
</dbReference>
<dbReference type="InterPro" id="IPR001206">
    <property type="entry name" value="Diacylglycerol_kinase_cat_dom"/>
</dbReference>
<keyword evidence="2" id="KW-0808">Transferase</keyword>
<dbReference type="InterPro" id="IPR016064">
    <property type="entry name" value="NAD/diacylglycerol_kinase_sf"/>
</dbReference>
<keyword evidence="3" id="KW-1185">Reference proteome</keyword>
<dbReference type="Proteomes" id="UP000469159">
    <property type="component" value="Unassembled WGS sequence"/>
</dbReference>
<dbReference type="Pfam" id="PF00781">
    <property type="entry name" value="DAGK_cat"/>
    <property type="match status" value="1"/>
</dbReference>
<dbReference type="GO" id="GO:0016301">
    <property type="term" value="F:kinase activity"/>
    <property type="evidence" value="ECO:0007669"/>
    <property type="project" value="UniProtKB-KW"/>
</dbReference>
<dbReference type="InterPro" id="IPR017438">
    <property type="entry name" value="ATP-NAD_kinase_N"/>
</dbReference>
<evidence type="ECO:0000313" key="2">
    <source>
        <dbReference type="EMBL" id="MXP40215.1"/>
    </source>
</evidence>
<dbReference type="EMBL" id="WTYK01000001">
    <property type="protein sequence ID" value="MXP40215.1"/>
    <property type="molecule type" value="Genomic_DNA"/>
</dbReference>
<dbReference type="Gene3D" id="3.40.50.10330">
    <property type="entry name" value="Probable inorganic polyphosphate/atp-NAD kinase, domain 1"/>
    <property type="match status" value="1"/>
</dbReference>
<name>A0A6I4UST7_9SPHN</name>
<keyword evidence="2" id="KW-0418">Kinase</keyword>
<feature type="domain" description="DAGKc" evidence="1">
    <location>
        <begin position="2"/>
        <end position="137"/>
    </location>
</feature>